<dbReference type="PANTHER" id="PTHR43531:SF14">
    <property type="entry name" value="METHYL-ACCEPTING CHEMOTAXIS PROTEIN I-RELATED"/>
    <property type="match status" value="1"/>
</dbReference>
<sequence length="78" mass="8060">MVATRNLIHESARRIEDIISVIDGVAFQADILALNAAAAAAREIKVLIEDPMSEVGAGTVLVGQAGETMRKVVTGGSA</sequence>
<accession>A0ABW0MMH2</accession>
<feature type="domain" description="Methyl-accepting transducer" evidence="4">
    <location>
        <begin position="1"/>
        <end position="78"/>
    </location>
</feature>
<dbReference type="SUPFAM" id="SSF58104">
    <property type="entry name" value="Methyl-accepting chemotaxis protein (MCP) signaling domain"/>
    <property type="match status" value="1"/>
</dbReference>
<reference evidence="6" key="1">
    <citation type="journal article" date="2019" name="Int. J. Syst. Evol. Microbiol.">
        <title>The Global Catalogue of Microorganisms (GCM) 10K type strain sequencing project: providing services to taxonomists for standard genome sequencing and annotation.</title>
        <authorList>
            <consortium name="The Broad Institute Genomics Platform"/>
            <consortium name="The Broad Institute Genome Sequencing Center for Infectious Disease"/>
            <person name="Wu L."/>
            <person name="Ma J."/>
        </authorList>
    </citation>
    <scope>NUCLEOTIDE SEQUENCE [LARGE SCALE GENOMIC DNA]</scope>
    <source>
        <strain evidence="6">CCUG 43111</strain>
    </source>
</reference>
<dbReference type="Gene3D" id="6.10.250.3200">
    <property type="match status" value="1"/>
</dbReference>
<dbReference type="PROSITE" id="PS50111">
    <property type="entry name" value="CHEMOTAXIS_TRANSDUC_2"/>
    <property type="match status" value="1"/>
</dbReference>
<keyword evidence="6" id="KW-1185">Reference proteome</keyword>
<dbReference type="Pfam" id="PF00015">
    <property type="entry name" value="MCPsignal"/>
    <property type="match status" value="1"/>
</dbReference>
<keyword evidence="1" id="KW-0488">Methylation</keyword>
<name>A0ABW0MMH2_9BURK</name>
<organism evidence="5 6">
    <name type="scientific">Massilia suwonensis</name>
    <dbReference type="NCBI Taxonomy" id="648895"/>
    <lineage>
        <taxon>Bacteria</taxon>
        <taxon>Pseudomonadati</taxon>
        <taxon>Pseudomonadota</taxon>
        <taxon>Betaproteobacteria</taxon>
        <taxon>Burkholderiales</taxon>
        <taxon>Oxalobacteraceae</taxon>
        <taxon>Telluria group</taxon>
        <taxon>Massilia</taxon>
    </lineage>
</organism>
<dbReference type="RefSeq" id="WP_379753448.1">
    <property type="nucleotide sequence ID" value="NZ_JBHSMR010000013.1"/>
</dbReference>
<proteinExistence type="inferred from homology"/>
<protein>
    <submittedName>
        <fullName evidence="5">Methyl-accepting chemotaxis protein</fullName>
    </submittedName>
</protein>
<keyword evidence="3" id="KW-0807">Transducer</keyword>
<dbReference type="InterPro" id="IPR051310">
    <property type="entry name" value="MCP_chemotaxis"/>
</dbReference>
<evidence type="ECO:0000256" key="1">
    <source>
        <dbReference type="ARBA" id="ARBA00022481"/>
    </source>
</evidence>
<dbReference type="PANTHER" id="PTHR43531">
    <property type="entry name" value="PROTEIN ICFG"/>
    <property type="match status" value="1"/>
</dbReference>
<dbReference type="Proteomes" id="UP001596101">
    <property type="component" value="Unassembled WGS sequence"/>
</dbReference>
<evidence type="ECO:0000313" key="6">
    <source>
        <dbReference type="Proteomes" id="UP001596101"/>
    </source>
</evidence>
<evidence type="ECO:0000313" key="5">
    <source>
        <dbReference type="EMBL" id="MFC5478192.1"/>
    </source>
</evidence>
<gene>
    <name evidence="5" type="ORF">ACFPQ5_08325</name>
</gene>
<comment type="caution">
    <text evidence="5">The sequence shown here is derived from an EMBL/GenBank/DDBJ whole genome shotgun (WGS) entry which is preliminary data.</text>
</comment>
<evidence type="ECO:0000256" key="2">
    <source>
        <dbReference type="ARBA" id="ARBA00029447"/>
    </source>
</evidence>
<comment type="similarity">
    <text evidence="2">Belongs to the methyl-accepting chemotaxis (MCP) protein family.</text>
</comment>
<evidence type="ECO:0000256" key="3">
    <source>
        <dbReference type="PROSITE-ProRule" id="PRU00284"/>
    </source>
</evidence>
<evidence type="ECO:0000259" key="4">
    <source>
        <dbReference type="PROSITE" id="PS50111"/>
    </source>
</evidence>
<dbReference type="EMBL" id="JBHSMR010000013">
    <property type="protein sequence ID" value="MFC5478192.1"/>
    <property type="molecule type" value="Genomic_DNA"/>
</dbReference>
<dbReference type="InterPro" id="IPR004089">
    <property type="entry name" value="MCPsignal_dom"/>
</dbReference>